<evidence type="ECO:0008006" key="3">
    <source>
        <dbReference type="Google" id="ProtNLM"/>
    </source>
</evidence>
<protein>
    <recommendedName>
        <fullName evidence="3">Secreted protein</fullName>
    </recommendedName>
</protein>
<dbReference type="RefSeq" id="WP_099499174.1">
    <property type="nucleotide sequence ID" value="NZ_CP026652.1"/>
</dbReference>
<evidence type="ECO:0000313" key="2">
    <source>
        <dbReference type="Proteomes" id="UP000238413"/>
    </source>
</evidence>
<sequence length="175" mass="19279">MTDGAVWVAVFTGATAVLASWVTTLGNARAAKVQAEASAWAQQRDRIRELRRAAYLDLMEQAHITGELYWRVGDAYAQLSAPDGRLARIQELRVELRTAFDPLMRCVRVVLLEGPAPAAEAAVAVQGAALEANRALWRITEGDSGARERFDEAHGVFRRRLERFVEAARNAMTAS</sequence>
<accession>A0ABM6SVQ7</accession>
<dbReference type="EMBL" id="CP026652">
    <property type="protein sequence ID" value="AVH58859.1"/>
    <property type="molecule type" value="Genomic_DNA"/>
</dbReference>
<reference evidence="1 2" key="1">
    <citation type="submission" date="2018-02" db="EMBL/GenBank/DDBJ databases">
        <title>Complete genome sequence of Streptomyces dengpaensis, the producer of angucyclines.</title>
        <authorList>
            <person name="Yumei L."/>
        </authorList>
    </citation>
    <scope>NUCLEOTIDE SEQUENCE [LARGE SCALE GENOMIC DNA]</scope>
    <source>
        <strain evidence="1 2">XZHG99</strain>
    </source>
</reference>
<gene>
    <name evidence="1" type="ORF">C4B68_27310</name>
</gene>
<evidence type="ECO:0000313" key="1">
    <source>
        <dbReference type="EMBL" id="AVH58859.1"/>
    </source>
</evidence>
<name>A0ABM6SVQ7_9ACTN</name>
<keyword evidence="2" id="KW-1185">Reference proteome</keyword>
<proteinExistence type="predicted"/>
<dbReference type="Proteomes" id="UP000238413">
    <property type="component" value="Chromosome"/>
</dbReference>
<organism evidence="1 2">
    <name type="scientific">Streptomyces dengpaensis</name>
    <dbReference type="NCBI Taxonomy" id="2049881"/>
    <lineage>
        <taxon>Bacteria</taxon>
        <taxon>Bacillati</taxon>
        <taxon>Actinomycetota</taxon>
        <taxon>Actinomycetes</taxon>
        <taxon>Kitasatosporales</taxon>
        <taxon>Streptomycetaceae</taxon>
        <taxon>Streptomyces</taxon>
    </lineage>
</organism>